<dbReference type="Proteomes" id="UP001500393">
    <property type="component" value="Unassembled WGS sequence"/>
</dbReference>
<organism evidence="2 3">
    <name type="scientific">Kribbella sancticallisti</name>
    <dbReference type="NCBI Taxonomy" id="460087"/>
    <lineage>
        <taxon>Bacteria</taxon>
        <taxon>Bacillati</taxon>
        <taxon>Actinomycetota</taxon>
        <taxon>Actinomycetes</taxon>
        <taxon>Propionibacteriales</taxon>
        <taxon>Kribbellaceae</taxon>
        <taxon>Kribbella</taxon>
    </lineage>
</organism>
<feature type="domain" description="Methyltransferase type 11" evidence="1">
    <location>
        <begin position="59"/>
        <end position="152"/>
    </location>
</feature>
<accession>A0ABN2EWP0</accession>
<dbReference type="GO" id="GO:0008168">
    <property type="term" value="F:methyltransferase activity"/>
    <property type="evidence" value="ECO:0007669"/>
    <property type="project" value="UniProtKB-KW"/>
</dbReference>
<reference evidence="2 3" key="1">
    <citation type="journal article" date="2019" name="Int. J. Syst. Evol. Microbiol.">
        <title>The Global Catalogue of Microorganisms (GCM) 10K type strain sequencing project: providing services to taxonomists for standard genome sequencing and annotation.</title>
        <authorList>
            <consortium name="The Broad Institute Genomics Platform"/>
            <consortium name="The Broad Institute Genome Sequencing Center for Infectious Disease"/>
            <person name="Wu L."/>
            <person name="Ma J."/>
        </authorList>
    </citation>
    <scope>NUCLEOTIDE SEQUENCE [LARGE SCALE GENOMIC DNA]</scope>
    <source>
        <strain evidence="2 3">JCM 14969</strain>
    </source>
</reference>
<dbReference type="InterPro" id="IPR013216">
    <property type="entry name" value="Methyltransf_11"/>
</dbReference>
<keyword evidence="2" id="KW-0489">Methyltransferase</keyword>
<keyword evidence="2" id="KW-0808">Transferase</keyword>
<dbReference type="Gene3D" id="3.40.50.150">
    <property type="entry name" value="Vaccinia Virus protein VP39"/>
    <property type="match status" value="1"/>
</dbReference>
<dbReference type="EMBL" id="BAAAOS010000068">
    <property type="protein sequence ID" value="GAA1617205.1"/>
    <property type="molecule type" value="Genomic_DNA"/>
</dbReference>
<evidence type="ECO:0000313" key="2">
    <source>
        <dbReference type="EMBL" id="GAA1617205.1"/>
    </source>
</evidence>
<dbReference type="RefSeq" id="WP_344222369.1">
    <property type="nucleotide sequence ID" value="NZ_BAAAOS010000068.1"/>
</dbReference>
<evidence type="ECO:0000313" key="3">
    <source>
        <dbReference type="Proteomes" id="UP001500393"/>
    </source>
</evidence>
<proteinExistence type="predicted"/>
<protein>
    <submittedName>
        <fullName evidence="2">Class I SAM-dependent methyltransferase</fullName>
    </submittedName>
</protein>
<sequence length="250" mass="27821">MDAEVAANRVAWEKASQKHVDEYDELLAEAAERKSLTQRELELLQPVLAGAPLVVHLQSGHGLDDFALLDRGARHVVGVDYSVTAATAAHRRARQLEVGTAYVVAEVPVVPLKEGCAGLVYTGKGALIWMRDLEAWAHEVARLLEPEGRLFVYEAHPTVPLWSWDEDEPRIRPDRGYFARSHINDSFPANGAQEWQWSLGEIVTAVVRAGLEIETLEEYAEPFWRPGGVQAAAWQGRLPNSFALLARRKS</sequence>
<dbReference type="SUPFAM" id="SSF53335">
    <property type="entry name" value="S-adenosyl-L-methionine-dependent methyltransferases"/>
    <property type="match status" value="1"/>
</dbReference>
<dbReference type="InterPro" id="IPR029063">
    <property type="entry name" value="SAM-dependent_MTases_sf"/>
</dbReference>
<dbReference type="Pfam" id="PF08241">
    <property type="entry name" value="Methyltransf_11"/>
    <property type="match status" value="1"/>
</dbReference>
<keyword evidence="3" id="KW-1185">Reference proteome</keyword>
<name>A0ABN2EWP0_9ACTN</name>
<evidence type="ECO:0000259" key="1">
    <source>
        <dbReference type="Pfam" id="PF08241"/>
    </source>
</evidence>
<dbReference type="GO" id="GO:0032259">
    <property type="term" value="P:methylation"/>
    <property type="evidence" value="ECO:0007669"/>
    <property type="project" value="UniProtKB-KW"/>
</dbReference>
<comment type="caution">
    <text evidence="2">The sequence shown here is derived from an EMBL/GenBank/DDBJ whole genome shotgun (WGS) entry which is preliminary data.</text>
</comment>
<gene>
    <name evidence="2" type="ORF">GCM10009789_83950</name>
</gene>